<keyword evidence="2 8" id="KW-0235">DNA replication</keyword>
<dbReference type="InterPro" id="IPR027417">
    <property type="entry name" value="P-loop_NTPase"/>
</dbReference>
<evidence type="ECO:0000256" key="2">
    <source>
        <dbReference type="ARBA" id="ARBA00022705"/>
    </source>
</evidence>
<comment type="subcellular location">
    <subcellularLocation>
        <location evidence="8">Cytoplasm</location>
    </subcellularLocation>
</comment>
<keyword evidence="3 8" id="KW-0547">Nucleotide-binding</keyword>
<evidence type="ECO:0000256" key="9">
    <source>
        <dbReference type="SAM" id="MobiDB-lite"/>
    </source>
</evidence>
<reference evidence="12" key="1">
    <citation type="submission" date="2016-10" db="EMBL/GenBank/DDBJ databases">
        <authorList>
            <person name="Varghese N."/>
            <person name="Submissions S."/>
        </authorList>
    </citation>
    <scope>NUCLEOTIDE SEQUENCE [LARGE SCALE GENOMIC DNA]</scope>
    <source>
        <strain evidence="12">ATCC 35263</strain>
    </source>
</reference>
<comment type="similarity">
    <text evidence="8">Belongs to the RecF family.</text>
</comment>
<dbReference type="HAMAP" id="MF_00365">
    <property type="entry name" value="RecF"/>
    <property type="match status" value="1"/>
</dbReference>
<feature type="compositionally biased region" description="Polar residues" evidence="9">
    <location>
        <begin position="370"/>
        <end position="384"/>
    </location>
</feature>
<dbReference type="SUPFAM" id="SSF52540">
    <property type="entry name" value="P-loop containing nucleoside triphosphate hydrolases"/>
    <property type="match status" value="1"/>
</dbReference>
<dbReference type="STRING" id="29539.SAMN02745716_0652"/>
<evidence type="ECO:0000256" key="5">
    <source>
        <dbReference type="ARBA" id="ARBA00022840"/>
    </source>
</evidence>
<evidence type="ECO:0000313" key="12">
    <source>
        <dbReference type="Proteomes" id="UP000222056"/>
    </source>
</evidence>
<evidence type="ECO:0000256" key="4">
    <source>
        <dbReference type="ARBA" id="ARBA00022763"/>
    </source>
</evidence>
<evidence type="ECO:0000256" key="8">
    <source>
        <dbReference type="HAMAP-Rule" id="MF_00365"/>
    </source>
</evidence>
<evidence type="ECO:0000313" key="11">
    <source>
        <dbReference type="EMBL" id="SEH11079.1"/>
    </source>
</evidence>
<keyword evidence="6 8" id="KW-0238">DNA-binding</keyword>
<dbReference type="InterPro" id="IPR001238">
    <property type="entry name" value="DNA-binding_RecF"/>
</dbReference>
<keyword evidence="7 8" id="KW-0234">DNA repair</keyword>
<comment type="function">
    <text evidence="8">The RecF protein is involved in DNA metabolism; it is required for DNA replication and normal SOS inducibility. RecF binds preferentially to single-stranded, linear DNA. It also seems to bind ATP.</text>
</comment>
<keyword evidence="4 8" id="KW-0227">DNA damage</keyword>
<organism evidence="11 12">
    <name type="scientific">Thermoleophilum album</name>
    <dbReference type="NCBI Taxonomy" id="29539"/>
    <lineage>
        <taxon>Bacteria</taxon>
        <taxon>Bacillati</taxon>
        <taxon>Actinomycetota</taxon>
        <taxon>Thermoleophilia</taxon>
        <taxon>Thermoleophilales</taxon>
        <taxon>Thermoleophilaceae</taxon>
        <taxon>Thermoleophilum</taxon>
    </lineage>
</organism>
<dbReference type="Pfam" id="PF13476">
    <property type="entry name" value="AAA_23"/>
    <property type="match status" value="1"/>
</dbReference>
<keyword evidence="5 8" id="KW-0067">ATP-binding</keyword>
<keyword evidence="1 8" id="KW-0963">Cytoplasm</keyword>
<dbReference type="InterPro" id="IPR042174">
    <property type="entry name" value="RecF_2"/>
</dbReference>
<dbReference type="GO" id="GO:0006260">
    <property type="term" value="P:DNA replication"/>
    <property type="evidence" value="ECO:0007669"/>
    <property type="project" value="UniProtKB-UniRule"/>
</dbReference>
<evidence type="ECO:0000256" key="3">
    <source>
        <dbReference type="ARBA" id="ARBA00022741"/>
    </source>
</evidence>
<gene>
    <name evidence="8" type="primary">recF</name>
    <name evidence="11" type="ORF">SAMN02745716_0652</name>
</gene>
<evidence type="ECO:0000256" key="7">
    <source>
        <dbReference type="ARBA" id="ARBA00023204"/>
    </source>
</evidence>
<dbReference type="RefSeq" id="WP_093116172.1">
    <property type="nucleotide sequence ID" value="NZ_FNWJ01000001.1"/>
</dbReference>
<evidence type="ECO:0000259" key="10">
    <source>
        <dbReference type="Pfam" id="PF13476"/>
    </source>
</evidence>
<dbReference type="GO" id="GO:0006302">
    <property type="term" value="P:double-strand break repair"/>
    <property type="evidence" value="ECO:0007669"/>
    <property type="project" value="InterPro"/>
</dbReference>
<keyword evidence="12" id="KW-1185">Reference proteome</keyword>
<feature type="domain" description="Rad50/SbcC-type AAA" evidence="10">
    <location>
        <begin position="5"/>
        <end position="49"/>
    </location>
</feature>
<feature type="region of interest" description="Disordered" evidence="9">
    <location>
        <begin position="357"/>
        <end position="390"/>
    </location>
</feature>
<keyword evidence="8" id="KW-0742">SOS response</keyword>
<dbReference type="AlphaFoldDB" id="A0A1H6FJP6"/>
<dbReference type="OrthoDB" id="9803889at2"/>
<sequence>MHLESITLQSIRCFAYVRLNIDHRVTILTGANGVGKTTLLEGAYATLSGHYLRPGGLSALMARGSQISTAHSEMFDEKGRARHFRLVLTPTSSQIFIDNEPAPKRSLVTLRSPLCVFTPQRVELIRGQPGVRRLHFDRLAALLIPRVDAVIRSYREAVAQRTACLAAHHPGALDAWEEQLARLGAELVAARLQVLESLAPLLTEEAEQLGLATCQLRYGAPDCELDAEGISRALVASRMRDARLRTTTVGPHRHDVILTIARQPAKTFASQGEQRTLVLALILAEARLIAAWRGSEPLLLLDDPLGELEERRRRLLIARAGALGQTLITSTDTYFCPSLTDTTDTCLVDVSALRQGARPPKHLSPPAPSTHVNPSHHAATTTSLIARDPQ</sequence>
<dbReference type="GO" id="GO:0005737">
    <property type="term" value="C:cytoplasm"/>
    <property type="evidence" value="ECO:0007669"/>
    <property type="project" value="UniProtKB-SubCell"/>
</dbReference>
<dbReference type="NCBIfam" id="TIGR00611">
    <property type="entry name" value="recf"/>
    <property type="match status" value="1"/>
</dbReference>
<feature type="binding site" evidence="8">
    <location>
        <begin position="30"/>
        <end position="37"/>
    </location>
    <ligand>
        <name>ATP</name>
        <dbReference type="ChEBI" id="CHEBI:30616"/>
    </ligand>
</feature>
<dbReference type="Gene3D" id="1.20.1050.90">
    <property type="entry name" value="RecF/RecN/SMC, N-terminal domain"/>
    <property type="match status" value="1"/>
</dbReference>
<evidence type="ECO:0000256" key="6">
    <source>
        <dbReference type="ARBA" id="ARBA00023125"/>
    </source>
</evidence>
<dbReference type="GO" id="GO:0009432">
    <property type="term" value="P:SOS response"/>
    <property type="evidence" value="ECO:0007669"/>
    <property type="project" value="UniProtKB-UniRule"/>
</dbReference>
<name>A0A1H6FJP6_THEAL</name>
<dbReference type="Proteomes" id="UP000222056">
    <property type="component" value="Unassembled WGS sequence"/>
</dbReference>
<dbReference type="GO" id="GO:0003697">
    <property type="term" value="F:single-stranded DNA binding"/>
    <property type="evidence" value="ECO:0007669"/>
    <property type="project" value="UniProtKB-UniRule"/>
</dbReference>
<accession>A0A1H6FJP6</accession>
<evidence type="ECO:0000256" key="1">
    <source>
        <dbReference type="ARBA" id="ARBA00022490"/>
    </source>
</evidence>
<dbReference type="InterPro" id="IPR038729">
    <property type="entry name" value="Rad50/SbcC_AAA"/>
</dbReference>
<dbReference type="Gene3D" id="3.40.50.300">
    <property type="entry name" value="P-loop containing nucleotide triphosphate hydrolases"/>
    <property type="match status" value="1"/>
</dbReference>
<dbReference type="GO" id="GO:0000731">
    <property type="term" value="P:DNA synthesis involved in DNA repair"/>
    <property type="evidence" value="ECO:0007669"/>
    <property type="project" value="TreeGrafter"/>
</dbReference>
<dbReference type="PANTHER" id="PTHR32182">
    <property type="entry name" value="DNA REPLICATION AND REPAIR PROTEIN RECF"/>
    <property type="match status" value="1"/>
</dbReference>
<dbReference type="GO" id="GO:0005524">
    <property type="term" value="F:ATP binding"/>
    <property type="evidence" value="ECO:0007669"/>
    <property type="project" value="UniProtKB-UniRule"/>
</dbReference>
<dbReference type="PANTHER" id="PTHR32182:SF0">
    <property type="entry name" value="DNA REPLICATION AND REPAIR PROTEIN RECF"/>
    <property type="match status" value="1"/>
</dbReference>
<protein>
    <recommendedName>
        <fullName evidence="8">DNA replication and repair protein RecF</fullName>
    </recommendedName>
</protein>
<dbReference type="GO" id="GO:0016887">
    <property type="term" value="F:ATP hydrolysis activity"/>
    <property type="evidence" value="ECO:0007669"/>
    <property type="project" value="InterPro"/>
</dbReference>
<dbReference type="EMBL" id="FNWJ01000001">
    <property type="protein sequence ID" value="SEH11079.1"/>
    <property type="molecule type" value="Genomic_DNA"/>
</dbReference>
<proteinExistence type="inferred from homology"/>